<accession>A0A2T1GDP4</accession>
<protein>
    <submittedName>
        <fullName evidence="3">Molecular chaperone DnaJ</fullName>
    </submittedName>
</protein>
<dbReference type="InterPro" id="IPR001623">
    <property type="entry name" value="DnaJ_domain"/>
</dbReference>
<keyword evidence="4" id="KW-1185">Reference proteome</keyword>
<keyword evidence="1" id="KW-0175">Coiled coil</keyword>
<dbReference type="AlphaFoldDB" id="A0A2T1GDP4"/>
<sequence length="351" mass="40424">MARKSKSASTRQPADTTTVAPSSDGLALSDLRIRLEFLERDNQKLLGQIEKKRTELNNLLDRIREIGLEVAQRSAPVLQQLFELDTKIHAVFTEIFTGKKLGKQTRKNIEKIYYTLQISGLISPNHSHGSSADEPENLEDEDQWDAEDFFGRQHQSRFKPEPEAPQIDRDELKKIRQLFLRLADVFHPDKVGDDKDREYHTEVMKEINQAYQAGDLAKLLAIEKQHQMGEIIDRDSEDDLARRCARIEQENEFLNSQYANLKQEIRITKSTPEGSIVAEYKKLTKSGLDPIGEMVAETESQVEVISEVYQFVSDFRDKKMTIKDFMKGPAVFQQMQQISAEELLMELFAEF</sequence>
<dbReference type="EMBL" id="PVWO01000175">
    <property type="protein sequence ID" value="PSB55618.1"/>
    <property type="molecule type" value="Genomic_DNA"/>
</dbReference>
<dbReference type="OrthoDB" id="508466at2"/>
<evidence type="ECO:0000313" key="3">
    <source>
        <dbReference type="EMBL" id="PSB55618.1"/>
    </source>
</evidence>
<dbReference type="InterPro" id="IPR036869">
    <property type="entry name" value="J_dom_sf"/>
</dbReference>
<dbReference type="CDD" id="cd06257">
    <property type="entry name" value="DnaJ"/>
    <property type="match status" value="1"/>
</dbReference>
<evidence type="ECO:0000256" key="1">
    <source>
        <dbReference type="SAM" id="Coils"/>
    </source>
</evidence>
<reference evidence="3 4" key="1">
    <citation type="submission" date="2018-03" db="EMBL/GenBank/DDBJ databases">
        <title>The ancient ancestry and fast evolution of plastids.</title>
        <authorList>
            <person name="Moore K.R."/>
            <person name="Magnabosco C."/>
            <person name="Momper L."/>
            <person name="Gold D.A."/>
            <person name="Bosak T."/>
            <person name="Fournier G.P."/>
        </authorList>
    </citation>
    <scope>NUCLEOTIDE SEQUENCE [LARGE SCALE GENOMIC DNA]</scope>
    <source>
        <strain evidence="3 4">CCALA 037</strain>
    </source>
</reference>
<name>A0A2T1GDP4_9CYAN</name>
<feature type="compositionally biased region" description="Polar residues" evidence="2">
    <location>
        <begin position="7"/>
        <end position="21"/>
    </location>
</feature>
<comment type="caution">
    <text evidence="3">The sequence shown here is derived from an EMBL/GenBank/DDBJ whole genome shotgun (WGS) entry which is preliminary data.</text>
</comment>
<dbReference type="Gene3D" id="1.10.287.110">
    <property type="entry name" value="DnaJ domain"/>
    <property type="match status" value="1"/>
</dbReference>
<feature type="region of interest" description="Disordered" evidence="2">
    <location>
        <begin position="1"/>
        <end position="23"/>
    </location>
</feature>
<dbReference type="RefSeq" id="WP_106305971.1">
    <property type="nucleotide sequence ID" value="NZ_PVWO01000175.1"/>
</dbReference>
<evidence type="ECO:0000256" key="2">
    <source>
        <dbReference type="SAM" id="MobiDB-lite"/>
    </source>
</evidence>
<dbReference type="SUPFAM" id="SSF46565">
    <property type="entry name" value="Chaperone J-domain"/>
    <property type="match status" value="1"/>
</dbReference>
<gene>
    <name evidence="3" type="ORF">C7B77_14460</name>
</gene>
<feature type="coiled-coil region" evidence="1">
    <location>
        <begin position="28"/>
        <end position="69"/>
    </location>
</feature>
<feature type="coiled-coil region" evidence="1">
    <location>
        <begin position="237"/>
        <end position="271"/>
    </location>
</feature>
<organism evidence="3 4">
    <name type="scientific">Chamaesiphon polymorphus CCALA 037</name>
    <dbReference type="NCBI Taxonomy" id="2107692"/>
    <lineage>
        <taxon>Bacteria</taxon>
        <taxon>Bacillati</taxon>
        <taxon>Cyanobacteriota</taxon>
        <taxon>Cyanophyceae</taxon>
        <taxon>Gomontiellales</taxon>
        <taxon>Chamaesiphonaceae</taxon>
        <taxon>Chamaesiphon</taxon>
    </lineage>
</organism>
<evidence type="ECO:0000313" key="4">
    <source>
        <dbReference type="Proteomes" id="UP000238937"/>
    </source>
</evidence>
<proteinExistence type="predicted"/>
<dbReference type="Proteomes" id="UP000238937">
    <property type="component" value="Unassembled WGS sequence"/>
</dbReference>